<accession>A0A8J5M238</accession>
<evidence type="ECO:0000256" key="9">
    <source>
        <dbReference type="ARBA" id="ARBA00023180"/>
    </source>
</evidence>
<evidence type="ECO:0000256" key="6">
    <source>
        <dbReference type="ARBA" id="ARBA00022737"/>
    </source>
</evidence>
<feature type="chain" id="PRO_5035166967" description="Disease resistance R13L4/SHOC-2-like LRR domain-containing protein" evidence="10">
    <location>
        <begin position="23"/>
        <end position="464"/>
    </location>
</feature>
<keyword evidence="2" id="KW-1003">Cell membrane</keyword>
<dbReference type="InterPro" id="IPR003591">
    <property type="entry name" value="Leu-rich_rpt_typical-subtyp"/>
</dbReference>
<name>A0A8J5M238_ZINOF</name>
<evidence type="ECO:0000256" key="1">
    <source>
        <dbReference type="ARBA" id="ARBA00004251"/>
    </source>
</evidence>
<feature type="signal peptide" evidence="10">
    <location>
        <begin position="1"/>
        <end position="22"/>
    </location>
</feature>
<dbReference type="OrthoDB" id="676979at2759"/>
<keyword evidence="3" id="KW-0433">Leucine-rich repeat</keyword>
<gene>
    <name evidence="12" type="ORF">ZIOFF_011836</name>
</gene>
<dbReference type="SMART" id="SM00369">
    <property type="entry name" value="LRR_TYP"/>
    <property type="match status" value="4"/>
</dbReference>
<comment type="caution">
    <text evidence="12">The sequence shown here is derived from an EMBL/GenBank/DDBJ whole genome shotgun (WGS) entry which is preliminary data.</text>
</comment>
<dbReference type="InterPro" id="IPR051502">
    <property type="entry name" value="RLP_Defense_Trigger"/>
</dbReference>
<dbReference type="PANTHER" id="PTHR48062:SF23">
    <property type="entry name" value="PIRIFORMOSPORA INDICA-INSENSITIVE PROTEIN 2"/>
    <property type="match status" value="1"/>
</dbReference>
<keyword evidence="9" id="KW-0325">Glycoprotein</keyword>
<evidence type="ECO:0000256" key="4">
    <source>
        <dbReference type="ARBA" id="ARBA00022692"/>
    </source>
</evidence>
<dbReference type="FunFam" id="3.80.10.10:FF:000269">
    <property type="entry name" value="Piriformospora indica-insensitive protein 2"/>
    <property type="match status" value="1"/>
</dbReference>
<keyword evidence="5 10" id="KW-0732">Signal</keyword>
<protein>
    <recommendedName>
        <fullName evidence="11">Disease resistance R13L4/SHOC-2-like LRR domain-containing protein</fullName>
    </recommendedName>
</protein>
<evidence type="ECO:0000313" key="12">
    <source>
        <dbReference type="EMBL" id="KAG6529624.1"/>
    </source>
</evidence>
<dbReference type="Pfam" id="PF00560">
    <property type="entry name" value="LRR_1"/>
    <property type="match status" value="3"/>
</dbReference>
<keyword evidence="13" id="KW-1185">Reference proteome</keyword>
<feature type="domain" description="Disease resistance R13L4/SHOC-2-like LRR" evidence="11">
    <location>
        <begin position="157"/>
        <end position="244"/>
    </location>
</feature>
<evidence type="ECO:0000259" key="11">
    <source>
        <dbReference type="Pfam" id="PF23598"/>
    </source>
</evidence>
<evidence type="ECO:0000256" key="2">
    <source>
        <dbReference type="ARBA" id="ARBA00022475"/>
    </source>
</evidence>
<dbReference type="GO" id="GO:0051707">
    <property type="term" value="P:response to other organism"/>
    <property type="evidence" value="ECO:0007669"/>
    <property type="project" value="UniProtKB-ARBA"/>
</dbReference>
<evidence type="ECO:0000256" key="5">
    <source>
        <dbReference type="ARBA" id="ARBA00022729"/>
    </source>
</evidence>
<evidence type="ECO:0000256" key="7">
    <source>
        <dbReference type="ARBA" id="ARBA00022989"/>
    </source>
</evidence>
<evidence type="ECO:0000256" key="10">
    <source>
        <dbReference type="SAM" id="SignalP"/>
    </source>
</evidence>
<sequence>MASSCLAKLFACCCWMLVMVHAVDDGEGGAGMETGELLALFEVMGALLQDSGWAQLHPRPCTDTPWLGVQCEMVQDPYLHVTKLHIGPDVASPPCKSSARLSPAILRLPYLKSLSLLGCFLAADDESVPLPPSLFTNASSLEQLVIKSNAGLAGTIPPSLGSLRRLRVLCLSQNGLRGDIPRELGSLARLEQLDLSYNDLAGSIPAEIGGLSSLTILDLSWNGLRGEIPPSIGQLRRLQKLDLSCNNISGRIPAEAGRLESLVLLDLSRNSLAGPLPDGLSGLRRVQYFLAESNPIGTAIPRFLGAIKSLMVLDLSGCGLSGPVPPFLAALGNLTTLSLDRNRLSGKIPCSLETIPNLDQLNLSQNLLTGELAFSDEFVRRLGGRLDVRDNRGLCMNPPSHRNPLLPFYSQAPPCLTTASSISNSGPETNNETMKSISNTLRSNHATLIAGLVVVVIIAVASGV</sequence>
<dbReference type="InterPro" id="IPR001611">
    <property type="entry name" value="Leu-rich_rpt"/>
</dbReference>
<evidence type="ECO:0000256" key="3">
    <source>
        <dbReference type="ARBA" id="ARBA00022614"/>
    </source>
</evidence>
<keyword evidence="6" id="KW-0677">Repeat</keyword>
<dbReference type="Proteomes" id="UP000734854">
    <property type="component" value="Unassembled WGS sequence"/>
</dbReference>
<evidence type="ECO:0000256" key="8">
    <source>
        <dbReference type="ARBA" id="ARBA00023136"/>
    </source>
</evidence>
<organism evidence="12 13">
    <name type="scientific">Zingiber officinale</name>
    <name type="common">Ginger</name>
    <name type="synonym">Amomum zingiber</name>
    <dbReference type="NCBI Taxonomy" id="94328"/>
    <lineage>
        <taxon>Eukaryota</taxon>
        <taxon>Viridiplantae</taxon>
        <taxon>Streptophyta</taxon>
        <taxon>Embryophyta</taxon>
        <taxon>Tracheophyta</taxon>
        <taxon>Spermatophyta</taxon>
        <taxon>Magnoliopsida</taxon>
        <taxon>Liliopsida</taxon>
        <taxon>Zingiberales</taxon>
        <taxon>Zingiberaceae</taxon>
        <taxon>Zingiber</taxon>
    </lineage>
</organism>
<comment type="subcellular location">
    <subcellularLocation>
        <location evidence="1">Cell membrane</location>
        <topology evidence="1">Single-pass type I membrane protein</topology>
    </subcellularLocation>
</comment>
<evidence type="ECO:0000313" key="13">
    <source>
        <dbReference type="Proteomes" id="UP000734854"/>
    </source>
</evidence>
<dbReference type="PANTHER" id="PTHR48062">
    <property type="entry name" value="RECEPTOR-LIKE PROTEIN 14"/>
    <property type="match status" value="1"/>
</dbReference>
<dbReference type="EMBL" id="JACMSC010000003">
    <property type="protein sequence ID" value="KAG6529624.1"/>
    <property type="molecule type" value="Genomic_DNA"/>
</dbReference>
<dbReference type="InterPro" id="IPR055414">
    <property type="entry name" value="LRR_R13L4/SHOC2-like"/>
</dbReference>
<keyword evidence="4" id="KW-0812">Transmembrane</keyword>
<dbReference type="GO" id="GO:0005886">
    <property type="term" value="C:plasma membrane"/>
    <property type="evidence" value="ECO:0007669"/>
    <property type="project" value="UniProtKB-SubCell"/>
</dbReference>
<dbReference type="FunFam" id="3.80.10.10:FF:000356">
    <property type="entry name" value="LRR receptor-like serine/threonine-protein kinase"/>
    <property type="match status" value="1"/>
</dbReference>
<keyword evidence="7" id="KW-1133">Transmembrane helix</keyword>
<keyword evidence="8" id="KW-0472">Membrane</keyword>
<dbReference type="AlphaFoldDB" id="A0A8J5M238"/>
<proteinExistence type="predicted"/>
<dbReference type="Pfam" id="PF23598">
    <property type="entry name" value="LRR_14"/>
    <property type="match status" value="1"/>
</dbReference>
<reference evidence="12 13" key="1">
    <citation type="submission" date="2020-08" db="EMBL/GenBank/DDBJ databases">
        <title>Plant Genome Project.</title>
        <authorList>
            <person name="Zhang R.-G."/>
        </authorList>
    </citation>
    <scope>NUCLEOTIDE SEQUENCE [LARGE SCALE GENOMIC DNA]</scope>
    <source>
        <tissue evidence="12">Rhizome</tissue>
    </source>
</reference>
<dbReference type="FunFam" id="3.80.10.10:FF:000041">
    <property type="entry name" value="LRR receptor-like serine/threonine-protein kinase ERECTA"/>
    <property type="match status" value="1"/>
</dbReference>